<dbReference type="InterPro" id="IPR007275">
    <property type="entry name" value="YTH_domain"/>
</dbReference>
<evidence type="ECO:0000256" key="1">
    <source>
        <dbReference type="RuleBase" id="RU369095"/>
    </source>
</evidence>
<feature type="region of interest" description="Disordered" evidence="2">
    <location>
        <begin position="29"/>
        <end position="52"/>
    </location>
</feature>
<keyword evidence="6" id="KW-1185">Reference proteome</keyword>
<evidence type="ECO:0000313" key="6">
    <source>
        <dbReference type="Proteomes" id="UP000012960"/>
    </source>
</evidence>
<name>A0A804IPU3_MUSAM</name>
<dbReference type="InterPro" id="IPR045168">
    <property type="entry name" value="YTH_prot"/>
</dbReference>
<dbReference type="Gene3D" id="3.10.590.10">
    <property type="entry name" value="ph1033 like domains"/>
    <property type="match status" value="2"/>
</dbReference>
<dbReference type="CDD" id="cd21134">
    <property type="entry name" value="YTH"/>
    <property type="match status" value="1"/>
</dbReference>
<reference evidence="4" key="1">
    <citation type="submission" date="2021-03" db="EMBL/GenBank/DDBJ databases">
        <authorList>
            <consortium name="Genoscope - CEA"/>
            <person name="William W."/>
        </authorList>
    </citation>
    <scope>NUCLEOTIDE SEQUENCE</scope>
    <source>
        <strain evidence="4">Doubled-haploid Pahang</strain>
    </source>
</reference>
<evidence type="ECO:0000256" key="2">
    <source>
        <dbReference type="SAM" id="MobiDB-lite"/>
    </source>
</evidence>
<feature type="region of interest" description="Disordered" evidence="2">
    <location>
        <begin position="1"/>
        <end position="20"/>
    </location>
</feature>
<dbReference type="PROSITE" id="PS50882">
    <property type="entry name" value="YTH"/>
    <property type="match status" value="1"/>
</dbReference>
<proteinExistence type="inferred from homology"/>
<dbReference type="Pfam" id="PF04146">
    <property type="entry name" value="YTH"/>
    <property type="match status" value="2"/>
</dbReference>
<dbReference type="PANTHER" id="PTHR12357">
    <property type="entry name" value="YTH YT521-B HOMOLOGY DOMAIN-CONTAINING"/>
    <property type="match status" value="1"/>
</dbReference>
<reference evidence="5" key="2">
    <citation type="submission" date="2021-05" db="UniProtKB">
        <authorList>
            <consortium name="EnsemblPlants"/>
        </authorList>
    </citation>
    <scope>IDENTIFICATION</scope>
    <source>
        <strain evidence="5">subsp. malaccensis</strain>
    </source>
</reference>
<dbReference type="EMBL" id="HG996469">
    <property type="protein sequence ID" value="CAG1842198.1"/>
    <property type="molecule type" value="Genomic_DNA"/>
</dbReference>
<dbReference type="AlphaFoldDB" id="A0A804IPU3"/>
<sequence length="331" mass="37178">MAEASALLQKLSLDSPPKTHDAVEATAPFLAQQGSSNRESSNMETPSNRSPTPLVSEFADPNMFYVASGYASPAYFMIVGYDGSVNEWDLYQGVAYTPYGTYPFNGSSIPAMAHDESTTPRFFEKFAVFNDCFPLITDVCAPRISWGFGGSSDDDYADAKLFVIKAYSEDDIHKSIKYNVWASTGYGNKKLDAGYQEAQGKAGGCPVLLFFSVNTSGQFVGVAEMDVPNSSILKHITLENNDNKPVTNSRDAQEVMLEQGLRMLKIFKEHMNNMCVLDDFDFYEKRQNLMQEETRTKQQLLRKQASLLFLKRFDTQPTRQAYMSELLRWAR</sequence>
<evidence type="ECO:0000313" key="4">
    <source>
        <dbReference type="EMBL" id="CAG1842198.1"/>
    </source>
</evidence>
<organism evidence="5 6">
    <name type="scientific">Musa acuminata subsp. malaccensis</name>
    <name type="common">Wild banana</name>
    <name type="synonym">Musa malaccensis</name>
    <dbReference type="NCBI Taxonomy" id="214687"/>
    <lineage>
        <taxon>Eukaryota</taxon>
        <taxon>Viridiplantae</taxon>
        <taxon>Streptophyta</taxon>
        <taxon>Embryophyta</taxon>
        <taxon>Tracheophyta</taxon>
        <taxon>Spermatophyta</taxon>
        <taxon>Magnoliopsida</taxon>
        <taxon>Liliopsida</taxon>
        <taxon>Zingiberales</taxon>
        <taxon>Musaceae</taxon>
        <taxon>Musa</taxon>
    </lineage>
</organism>
<dbReference type="GO" id="GO:0003729">
    <property type="term" value="F:mRNA binding"/>
    <property type="evidence" value="ECO:0007669"/>
    <property type="project" value="UniProtKB-UniRule"/>
</dbReference>
<dbReference type="InParanoid" id="A0A804IPU3"/>
<feature type="domain" description="YTH" evidence="3">
    <location>
        <begin position="159"/>
        <end position="304"/>
    </location>
</feature>
<dbReference type="GO" id="GO:1990247">
    <property type="term" value="F:N6-methyladenosine-containing RNA reader activity"/>
    <property type="evidence" value="ECO:0007669"/>
    <property type="project" value="UniProtKB-UniRule"/>
</dbReference>
<dbReference type="Proteomes" id="UP000012960">
    <property type="component" value="Unplaced"/>
</dbReference>
<keyword evidence="1" id="KW-0694">RNA-binding</keyword>
<protein>
    <recommendedName>
        <fullName evidence="1">YTH domain-containing family protein</fullName>
    </recommendedName>
</protein>
<evidence type="ECO:0000259" key="3">
    <source>
        <dbReference type="PROSITE" id="PS50882"/>
    </source>
</evidence>
<comment type="similarity">
    <text evidence="1">Belongs to the YTHDF family.</text>
</comment>
<evidence type="ECO:0000313" key="5">
    <source>
        <dbReference type="EnsemblPlants" id="Ma04_p14780.1"/>
    </source>
</evidence>
<dbReference type="OMA" id="CAPRISW"/>
<gene>
    <name evidence="4" type="ORF">GSMUA_119930.1</name>
</gene>
<dbReference type="Gramene" id="Ma04_t14780.1">
    <property type="protein sequence ID" value="Ma04_p14780.1"/>
    <property type="gene ID" value="Ma04_g14780"/>
</dbReference>
<dbReference type="SMR" id="A0A804IPU3"/>
<dbReference type="PANTHER" id="PTHR12357:SF99">
    <property type="entry name" value="YTH DOMAIN-CONTAINING PROTEIN ECT2-RELATED"/>
    <property type="match status" value="1"/>
</dbReference>
<dbReference type="EnsemblPlants" id="Ma04_t14780.1">
    <property type="protein sequence ID" value="Ma04_p14780.1"/>
    <property type="gene ID" value="Ma04_g14780"/>
</dbReference>
<comment type="function">
    <text evidence="1">Specifically recognizes and binds N6-methyladenosine (m6A)-containing RNAs, and regulates mRNA stability. M6A is a modification present at internal sites of mRNAs and some non-coding RNAs and plays a role in mRNA stability and processing.</text>
</comment>
<feature type="compositionally biased region" description="Polar residues" evidence="2">
    <location>
        <begin position="32"/>
        <end position="52"/>
    </location>
</feature>
<accession>A0A804IPU3</accession>